<dbReference type="AlphaFoldDB" id="G9QNF0"/>
<proteinExistence type="predicted"/>
<organism evidence="3 4">
    <name type="scientific">Bacillus smithii 7_3_47FAA</name>
    <dbReference type="NCBI Taxonomy" id="665952"/>
    <lineage>
        <taxon>Bacteria</taxon>
        <taxon>Bacillati</taxon>
        <taxon>Bacillota</taxon>
        <taxon>Bacilli</taxon>
        <taxon>Bacillales</taxon>
        <taxon>Bacillaceae</taxon>
        <taxon>Bacillus</taxon>
    </lineage>
</organism>
<feature type="domain" description="Amidohydrolase-related" evidence="2">
    <location>
        <begin position="13"/>
        <end position="321"/>
    </location>
</feature>
<sequence>MIRTANGEEIFVIDAHIALWDGSKENQLNIHGEQFISCFYDYHKNLSPKEYYWPWDKFVKYDPETLVNDVLVKGYADMAIFQPVYLKEFYKNGFGDFDANDALSKRYPNRFICNGTMDPRHGERGLENLEKMKEKYNWQGIKLYTADWYGNSKGYKLSDDWSKRYLEKCQELGIKNIHIHKGPTVTPLNRDAFDVADVDDAASCFPELNFIVEHVGLPRLEDFCWIATQEKNVYGGLAVAISLIHTRPRYFAEIISELLYWLDEDRIIFGSDYAIWEPKWIIEKFLEFELPEDIQEETGVTLDLNVKKKILGENVARLYNIDIEAQKEKLKNCELNERKAKLNEIKANF</sequence>
<dbReference type="Gene3D" id="3.20.20.140">
    <property type="entry name" value="Metal-dependent hydrolases"/>
    <property type="match status" value="1"/>
</dbReference>
<evidence type="ECO:0000313" key="3">
    <source>
        <dbReference type="EMBL" id="EHL76136.1"/>
    </source>
</evidence>
<dbReference type="PANTHER" id="PTHR42889:SF1">
    <property type="entry name" value="BLR3681 PROTEIN"/>
    <property type="match status" value="1"/>
</dbReference>
<evidence type="ECO:0000259" key="2">
    <source>
        <dbReference type="Pfam" id="PF04909"/>
    </source>
</evidence>
<evidence type="ECO:0000256" key="1">
    <source>
        <dbReference type="SAM" id="Coils"/>
    </source>
</evidence>
<dbReference type="HOGENOM" id="CLU_043951_0_0_9"/>
<dbReference type="InterPro" id="IPR032466">
    <property type="entry name" value="Metal_Hydrolase"/>
</dbReference>
<keyword evidence="1" id="KW-0175">Coiled coil</keyword>
<comment type="caution">
    <text evidence="3">The sequence shown here is derived from an EMBL/GenBank/DDBJ whole genome shotgun (WGS) entry which is preliminary data.</text>
</comment>
<evidence type="ECO:0000313" key="4">
    <source>
        <dbReference type="Proteomes" id="UP000011747"/>
    </source>
</evidence>
<dbReference type="PANTHER" id="PTHR42889">
    <property type="entry name" value="BLR3681 PROTEIN"/>
    <property type="match status" value="1"/>
</dbReference>
<dbReference type="EMBL" id="ACWF01000132">
    <property type="protein sequence ID" value="EHL76136.1"/>
    <property type="molecule type" value="Genomic_DNA"/>
</dbReference>
<name>G9QNF0_9BACI</name>
<feature type="coiled-coil region" evidence="1">
    <location>
        <begin position="316"/>
        <end position="343"/>
    </location>
</feature>
<dbReference type="GeneID" id="87580578"/>
<keyword evidence="4" id="KW-1185">Reference proteome</keyword>
<dbReference type="RefSeq" id="WP_003354847.1">
    <property type="nucleotide sequence ID" value="NZ_JH414760.1"/>
</dbReference>
<reference evidence="3 4" key="1">
    <citation type="submission" date="2011-09" db="EMBL/GenBank/DDBJ databases">
        <title>The Genome Sequence of Bacillus smithii 7_3_47FAA.</title>
        <authorList>
            <consortium name="The Broad Institute Genome Sequencing Platform"/>
            <person name="Earl A."/>
            <person name="Ward D."/>
            <person name="Feldgarden M."/>
            <person name="Gevers D."/>
            <person name="Daigneault M."/>
            <person name="Strauss J."/>
            <person name="Allen-Vercoe E."/>
            <person name="Young S.K."/>
            <person name="Zeng Q."/>
            <person name="Gargeya S."/>
            <person name="Fitzgerald M."/>
            <person name="Haas B."/>
            <person name="Abouelleil A."/>
            <person name="Alvarado L."/>
            <person name="Arachchi H.M."/>
            <person name="Berlin A."/>
            <person name="Brown A."/>
            <person name="Chapman S.B."/>
            <person name="Chen Z."/>
            <person name="Dunbar C."/>
            <person name="Freedman E."/>
            <person name="Gearin G."/>
            <person name="Goldberg J."/>
            <person name="Griggs A."/>
            <person name="Gujja S."/>
            <person name="Heiman D."/>
            <person name="Howarth C."/>
            <person name="Larson L."/>
            <person name="Lui A."/>
            <person name="MacDonald P.J.P."/>
            <person name="Montmayeur A."/>
            <person name="Murphy C."/>
            <person name="Neiman D."/>
            <person name="Pearson M."/>
            <person name="Priest M."/>
            <person name="Roberts A."/>
            <person name="Saif S."/>
            <person name="Shea T."/>
            <person name="Shenoy N."/>
            <person name="Sisk P."/>
            <person name="Stolte C."/>
            <person name="Sykes S."/>
            <person name="Wortman J."/>
            <person name="Nusbaum C."/>
            <person name="Birren B."/>
        </authorList>
    </citation>
    <scope>NUCLEOTIDE SEQUENCE [LARGE SCALE GENOMIC DNA]</scope>
    <source>
        <strain evidence="3 4">7_3_47FAA</strain>
    </source>
</reference>
<protein>
    <recommendedName>
        <fullName evidence="2">Amidohydrolase-related domain-containing protein</fullName>
    </recommendedName>
</protein>
<dbReference type="InterPro" id="IPR006680">
    <property type="entry name" value="Amidohydro-rel"/>
</dbReference>
<gene>
    <name evidence="3" type="ORF">HMPREF1015_02693</name>
</gene>
<dbReference type="PATRIC" id="fig|665952.3.peg.2650"/>
<dbReference type="GO" id="GO:0016787">
    <property type="term" value="F:hydrolase activity"/>
    <property type="evidence" value="ECO:0007669"/>
    <property type="project" value="InterPro"/>
</dbReference>
<accession>G9QNF0</accession>
<dbReference type="SUPFAM" id="SSF51556">
    <property type="entry name" value="Metallo-dependent hydrolases"/>
    <property type="match status" value="1"/>
</dbReference>
<dbReference type="Pfam" id="PF04909">
    <property type="entry name" value="Amidohydro_2"/>
    <property type="match status" value="1"/>
</dbReference>
<dbReference type="Proteomes" id="UP000011747">
    <property type="component" value="Unassembled WGS sequence"/>
</dbReference>